<sequence>MAEEIGITIRPKKDRTLKSSSIQKRDDNSVPNPSNLKSQPLDNKEETTPIPSPVSKEKPAPELPDRNVEIWEPDGTLNLSALPKQIEEEEINEQNTEVTVPEIEDPEKREEQRKEFFERQQKSVQKRLNPDSSSYKEAWGHESDDENSTKPKKKFVPDPDSFFERQKRSTLVRNEAQREKKQPKPKMSNGSKAILKKDPKPVKNEVEVPQYSFHPDQSLTLDYPTNNRISVTEVEIHCLNRSIKQGVNELDNTVLEEISQQHHEDPNVTKKRNMLAKRAQKRLKQKEENPPIEREEEDIEYRPINPKVPKATREMNQYFKLFKEDLPSD</sequence>
<dbReference type="VEuPathDB" id="TrichDB:TVAG_038920"/>
<name>A2E5K4_TRIV3</name>
<dbReference type="Proteomes" id="UP000001542">
    <property type="component" value="Unassembled WGS sequence"/>
</dbReference>
<feature type="compositionally biased region" description="Basic and acidic residues" evidence="1">
    <location>
        <begin position="55"/>
        <end position="69"/>
    </location>
</feature>
<dbReference type="KEGG" id="tva:4770006"/>
<feature type="compositionally biased region" description="Basic and acidic residues" evidence="1">
    <location>
        <begin position="195"/>
        <end position="205"/>
    </location>
</feature>
<feature type="region of interest" description="Disordered" evidence="1">
    <location>
        <begin position="279"/>
        <end position="308"/>
    </location>
</feature>
<reference evidence="2" key="1">
    <citation type="submission" date="2006-10" db="EMBL/GenBank/DDBJ databases">
        <authorList>
            <person name="Amadeo P."/>
            <person name="Zhao Q."/>
            <person name="Wortman J."/>
            <person name="Fraser-Liggett C."/>
            <person name="Carlton J."/>
        </authorList>
    </citation>
    <scope>NUCLEOTIDE SEQUENCE</scope>
    <source>
        <strain evidence="2">G3</strain>
    </source>
</reference>
<dbReference type="EMBL" id="DS113308">
    <property type="protein sequence ID" value="EAY12045.1"/>
    <property type="molecule type" value="Genomic_DNA"/>
</dbReference>
<protein>
    <submittedName>
        <fullName evidence="2">Uncharacterized protein</fullName>
    </submittedName>
</protein>
<organism evidence="2 3">
    <name type="scientific">Trichomonas vaginalis (strain ATCC PRA-98 / G3)</name>
    <dbReference type="NCBI Taxonomy" id="412133"/>
    <lineage>
        <taxon>Eukaryota</taxon>
        <taxon>Metamonada</taxon>
        <taxon>Parabasalia</taxon>
        <taxon>Trichomonadida</taxon>
        <taxon>Trichomonadidae</taxon>
        <taxon>Trichomonas</taxon>
    </lineage>
</organism>
<feature type="compositionally biased region" description="Basic and acidic residues" evidence="1">
    <location>
        <begin position="106"/>
        <end position="121"/>
    </location>
</feature>
<dbReference type="RefSeq" id="XP_001324268.1">
    <property type="nucleotide sequence ID" value="XM_001324233.1"/>
</dbReference>
<accession>A2E5K4</accession>
<reference evidence="2" key="2">
    <citation type="journal article" date="2007" name="Science">
        <title>Draft genome sequence of the sexually transmitted pathogen Trichomonas vaginalis.</title>
        <authorList>
            <person name="Carlton J.M."/>
            <person name="Hirt R.P."/>
            <person name="Silva J.C."/>
            <person name="Delcher A.L."/>
            <person name="Schatz M."/>
            <person name="Zhao Q."/>
            <person name="Wortman J.R."/>
            <person name="Bidwell S.L."/>
            <person name="Alsmark U.C.M."/>
            <person name="Besteiro S."/>
            <person name="Sicheritz-Ponten T."/>
            <person name="Noel C.J."/>
            <person name="Dacks J.B."/>
            <person name="Foster P.G."/>
            <person name="Simillion C."/>
            <person name="Van de Peer Y."/>
            <person name="Miranda-Saavedra D."/>
            <person name="Barton G.J."/>
            <person name="Westrop G.D."/>
            <person name="Mueller S."/>
            <person name="Dessi D."/>
            <person name="Fiori P.L."/>
            <person name="Ren Q."/>
            <person name="Paulsen I."/>
            <person name="Zhang H."/>
            <person name="Bastida-Corcuera F.D."/>
            <person name="Simoes-Barbosa A."/>
            <person name="Brown M.T."/>
            <person name="Hayes R.D."/>
            <person name="Mukherjee M."/>
            <person name="Okumura C.Y."/>
            <person name="Schneider R."/>
            <person name="Smith A.J."/>
            <person name="Vanacova S."/>
            <person name="Villalvazo M."/>
            <person name="Haas B.J."/>
            <person name="Pertea M."/>
            <person name="Feldblyum T.V."/>
            <person name="Utterback T.R."/>
            <person name="Shu C.L."/>
            <person name="Osoegawa K."/>
            <person name="de Jong P.J."/>
            <person name="Hrdy I."/>
            <person name="Horvathova L."/>
            <person name="Zubacova Z."/>
            <person name="Dolezal P."/>
            <person name="Malik S.B."/>
            <person name="Logsdon J.M. Jr."/>
            <person name="Henze K."/>
            <person name="Gupta A."/>
            <person name="Wang C.C."/>
            <person name="Dunne R.L."/>
            <person name="Upcroft J.A."/>
            <person name="Upcroft P."/>
            <person name="White O."/>
            <person name="Salzberg S.L."/>
            <person name="Tang P."/>
            <person name="Chiu C.-H."/>
            <person name="Lee Y.-S."/>
            <person name="Embley T.M."/>
            <person name="Coombs G.H."/>
            <person name="Mottram J.C."/>
            <person name="Tachezy J."/>
            <person name="Fraser-Liggett C.M."/>
            <person name="Johnson P.J."/>
        </authorList>
    </citation>
    <scope>NUCLEOTIDE SEQUENCE [LARGE SCALE GENOMIC DNA]</scope>
    <source>
        <strain evidence="2">G3</strain>
    </source>
</reference>
<keyword evidence="3" id="KW-1185">Reference proteome</keyword>
<feature type="region of interest" description="Disordered" evidence="1">
    <location>
        <begin position="1"/>
        <end position="205"/>
    </location>
</feature>
<evidence type="ECO:0000313" key="2">
    <source>
        <dbReference type="EMBL" id="EAY12045.1"/>
    </source>
</evidence>
<gene>
    <name evidence="2" type="ORF">TVAG_038920</name>
</gene>
<feature type="compositionally biased region" description="Polar residues" evidence="1">
    <location>
        <begin position="29"/>
        <end position="41"/>
    </location>
</feature>
<dbReference type="InParanoid" id="A2E5K4"/>
<dbReference type="VEuPathDB" id="TrichDB:TVAGG3_0240220"/>
<evidence type="ECO:0000256" key="1">
    <source>
        <dbReference type="SAM" id="MobiDB-lite"/>
    </source>
</evidence>
<proteinExistence type="predicted"/>
<evidence type="ECO:0000313" key="3">
    <source>
        <dbReference type="Proteomes" id="UP000001542"/>
    </source>
</evidence>
<dbReference type="AlphaFoldDB" id="A2E5K4"/>